<dbReference type="PANTHER" id="PTHR32024:SF1">
    <property type="entry name" value="KTR SYSTEM POTASSIUM UPTAKE PROTEIN B"/>
    <property type="match status" value="1"/>
</dbReference>
<feature type="transmembrane region" description="Helical" evidence="8">
    <location>
        <begin position="57"/>
        <end position="78"/>
    </location>
</feature>
<feature type="transmembrane region" description="Helical" evidence="8">
    <location>
        <begin position="369"/>
        <end position="387"/>
    </location>
</feature>
<keyword evidence="4 8" id="KW-0812">Transmembrane</keyword>
<evidence type="ECO:0000256" key="2">
    <source>
        <dbReference type="ARBA" id="ARBA00022448"/>
    </source>
</evidence>
<sequence length="439" mass="48341">MILIGFIFLILPISQAPGSEATLFDHFFHTVSLVTVTGLVIHPVAQTYSLFGQIISLILMQVGGLGIMTIVASAVSFMGRKMSLKNKLVVQASINREDATDFRSFMRLILRYVLIFESLGFILLSFRFVPEFGWGRGLFTALYLAVSGFTNGGFDTLGAVSLAAYVHDPLVNIVISVLIFLGGIGFHVWFDVTKLIKRWSQRTNKKHIRFFFRELSLHSRLAISVSFFLIISGTLTFLLVEFNNPNTIGDFTFGQKLLASSFQTITMRTAGMTTIDFTEVHSFTLFSFILSMFVGGSPGSTAGGIKTTTFAMVVLLIINESKGQKNVNIWNYTLPVSLVRNAVVIFLIFLATFIGGTGLLSLLNPKVDFIVLMFESVSAITTVGMSARLTPTLGVLSRVILMILMFVGRIGPITMAETLARKDKETKNIQFVDGKVILG</sequence>
<feature type="transmembrane region" description="Helical" evidence="8">
    <location>
        <begin position="399"/>
        <end position="420"/>
    </location>
</feature>
<comment type="subcellular location">
    <subcellularLocation>
        <location evidence="1">Cell membrane</location>
        <topology evidence="1">Multi-pass membrane protein</topology>
    </subcellularLocation>
</comment>
<accession>A0A6G7WKB6</accession>
<evidence type="ECO:0000256" key="3">
    <source>
        <dbReference type="ARBA" id="ARBA00022475"/>
    </source>
</evidence>
<evidence type="ECO:0000256" key="5">
    <source>
        <dbReference type="ARBA" id="ARBA00022989"/>
    </source>
</evidence>
<dbReference type="Pfam" id="PF02386">
    <property type="entry name" value="TrkH"/>
    <property type="match status" value="1"/>
</dbReference>
<feature type="transmembrane region" description="Helical" evidence="8">
    <location>
        <begin position="109"/>
        <end position="129"/>
    </location>
</feature>
<gene>
    <name evidence="9" type="ORF">G7058_07235</name>
</gene>
<evidence type="ECO:0000256" key="4">
    <source>
        <dbReference type="ARBA" id="ARBA00022692"/>
    </source>
</evidence>
<dbReference type="GO" id="GO:0008324">
    <property type="term" value="F:monoatomic cation transmembrane transporter activity"/>
    <property type="evidence" value="ECO:0007669"/>
    <property type="project" value="InterPro"/>
</dbReference>
<protein>
    <submittedName>
        <fullName evidence="9">Potassium transporter</fullName>
    </submittedName>
</protein>
<proteinExistence type="predicted"/>
<keyword evidence="10" id="KW-1185">Reference proteome</keyword>
<evidence type="ECO:0000256" key="8">
    <source>
        <dbReference type="SAM" id="Phobius"/>
    </source>
</evidence>
<dbReference type="AlphaFoldDB" id="A0A6G7WKB6"/>
<dbReference type="GO" id="GO:0030001">
    <property type="term" value="P:metal ion transport"/>
    <property type="evidence" value="ECO:0007669"/>
    <property type="project" value="UniProtKB-ARBA"/>
</dbReference>
<keyword evidence="6" id="KW-0406">Ion transport</keyword>
<evidence type="ECO:0000313" key="10">
    <source>
        <dbReference type="Proteomes" id="UP000501830"/>
    </source>
</evidence>
<name>A0A6G7WKB6_9LACT</name>
<dbReference type="GO" id="GO:0005886">
    <property type="term" value="C:plasma membrane"/>
    <property type="evidence" value="ECO:0007669"/>
    <property type="project" value="UniProtKB-SubCell"/>
</dbReference>
<evidence type="ECO:0000256" key="6">
    <source>
        <dbReference type="ARBA" id="ARBA00023065"/>
    </source>
</evidence>
<feature type="transmembrane region" description="Helical" evidence="8">
    <location>
        <begin position="217"/>
        <end position="240"/>
    </location>
</feature>
<dbReference type="KEGG" id="jpo:G7058_07235"/>
<keyword evidence="2" id="KW-0813">Transport</keyword>
<feature type="transmembrane region" description="Helical" evidence="8">
    <location>
        <begin position="342"/>
        <end position="362"/>
    </location>
</feature>
<evidence type="ECO:0000256" key="1">
    <source>
        <dbReference type="ARBA" id="ARBA00004651"/>
    </source>
</evidence>
<dbReference type="InterPro" id="IPR003445">
    <property type="entry name" value="Cat_transpt"/>
</dbReference>
<keyword evidence="5 8" id="KW-1133">Transmembrane helix</keyword>
<dbReference type="PANTHER" id="PTHR32024">
    <property type="entry name" value="TRK SYSTEM POTASSIUM UPTAKE PROTEIN TRKG-RELATED"/>
    <property type="match status" value="1"/>
</dbReference>
<evidence type="ECO:0000256" key="7">
    <source>
        <dbReference type="ARBA" id="ARBA00023136"/>
    </source>
</evidence>
<evidence type="ECO:0000313" key="9">
    <source>
        <dbReference type="EMBL" id="QIK52704.1"/>
    </source>
</evidence>
<feature type="transmembrane region" description="Helical" evidence="8">
    <location>
        <begin position="173"/>
        <end position="196"/>
    </location>
</feature>
<keyword evidence="3" id="KW-1003">Cell membrane</keyword>
<dbReference type="EMBL" id="CP049889">
    <property type="protein sequence ID" value="QIK52704.1"/>
    <property type="molecule type" value="Genomic_DNA"/>
</dbReference>
<feature type="transmembrane region" description="Helical" evidence="8">
    <location>
        <begin position="141"/>
        <end position="167"/>
    </location>
</feature>
<reference evidence="9 10" key="1">
    <citation type="journal article" date="2017" name="Int. J. Syst. Evol. Microbiol.">
        <title>Jeotgalibaca porci sp. nov. and Jeotgalibaca arthritidis sp. nov., isolated from pigs, and emended description of the genus Jeotgalibaca.</title>
        <authorList>
            <person name="Zamora L."/>
            <person name="Perez-Sancho M."/>
            <person name="Dominguez L."/>
            <person name="Fernandez-Garayzabal J.F."/>
            <person name="Vela A.I."/>
        </authorList>
    </citation>
    <scope>NUCLEOTIDE SEQUENCE [LARGE SCALE GENOMIC DNA]</scope>
    <source>
        <strain evidence="9 10">CCUG 69148</strain>
    </source>
</reference>
<organism evidence="9 10">
    <name type="scientific">Jeotgalibaca porci</name>
    <dbReference type="NCBI Taxonomy" id="1868793"/>
    <lineage>
        <taxon>Bacteria</taxon>
        <taxon>Bacillati</taxon>
        <taxon>Bacillota</taxon>
        <taxon>Bacilli</taxon>
        <taxon>Lactobacillales</taxon>
        <taxon>Carnobacteriaceae</taxon>
        <taxon>Jeotgalibaca</taxon>
    </lineage>
</organism>
<dbReference type="Proteomes" id="UP000501830">
    <property type="component" value="Chromosome"/>
</dbReference>
<keyword evidence="7 8" id="KW-0472">Membrane</keyword>